<dbReference type="SUPFAM" id="SSF46626">
    <property type="entry name" value="Cytochrome c"/>
    <property type="match status" value="1"/>
</dbReference>
<dbReference type="OrthoDB" id="9798864at2"/>
<dbReference type="PANTHER" id="PTHR10266">
    <property type="entry name" value="CYTOCHROME C1"/>
    <property type="match status" value="1"/>
</dbReference>
<gene>
    <name evidence="12" type="primary">petC</name>
    <name evidence="12" type="ORF">NCTC10717_00361</name>
</gene>
<dbReference type="RefSeq" id="WP_115217666.1">
    <property type="nucleotide sequence ID" value="NZ_UHIA01000003.1"/>
</dbReference>
<feature type="binding site" description="covalent" evidence="8">
    <location>
        <position position="56"/>
    </location>
    <ligand>
        <name>heme c</name>
        <dbReference type="ChEBI" id="CHEBI:61717"/>
    </ligand>
</feature>
<evidence type="ECO:0000313" key="13">
    <source>
        <dbReference type="Proteomes" id="UP000254575"/>
    </source>
</evidence>
<evidence type="ECO:0000256" key="8">
    <source>
        <dbReference type="PIRSR" id="PIRSR602326-1"/>
    </source>
</evidence>
<dbReference type="Proteomes" id="UP000254575">
    <property type="component" value="Unassembled WGS sequence"/>
</dbReference>
<comment type="subcellular location">
    <subcellularLocation>
        <location evidence="1">Membrane</location>
    </subcellularLocation>
</comment>
<organism evidence="12 13">
    <name type="scientific">Suttonella indologenes</name>
    <dbReference type="NCBI Taxonomy" id="13276"/>
    <lineage>
        <taxon>Bacteria</taxon>
        <taxon>Pseudomonadati</taxon>
        <taxon>Pseudomonadota</taxon>
        <taxon>Gammaproteobacteria</taxon>
        <taxon>Cardiobacteriales</taxon>
        <taxon>Cardiobacteriaceae</taxon>
        <taxon>Suttonella</taxon>
    </lineage>
</organism>
<evidence type="ECO:0000256" key="9">
    <source>
        <dbReference type="SAM" id="Phobius"/>
    </source>
</evidence>
<feature type="domain" description="Cytochrome c" evidence="11">
    <location>
        <begin position="40"/>
        <end position="218"/>
    </location>
</feature>
<dbReference type="InterPro" id="IPR009056">
    <property type="entry name" value="Cyt_c-like_dom"/>
</dbReference>
<reference evidence="12 13" key="1">
    <citation type="submission" date="2018-06" db="EMBL/GenBank/DDBJ databases">
        <authorList>
            <consortium name="Pathogen Informatics"/>
            <person name="Doyle S."/>
        </authorList>
    </citation>
    <scope>NUCLEOTIDE SEQUENCE [LARGE SCALE GENOMIC DNA]</scope>
    <source>
        <strain evidence="12 13">NCTC10717</strain>
    </source>
</reference>
<feature type="chain" id="PRO_5016731121" evidence="10">
    <location>
        <begin position="22"/>
        <end position="252"/>
    </location>
</feature>
<keyword evidence="3 9" id="KW-0812">Transmembrane</keyword>
<evidence type="ECO:0000256" key="4">
    <source>
        <dbReference type="ARBA" id="ARBA00022723"/>
    </source>
</evidence>
<dbReference type="EMBL" id="UHIA01000003">
    <property type="protein sequence ID" value="SUO92038.1"/>
    <property type="molecule type" value="Genomic_DNA"/>
</dbReference>
<keyword evidence="5 9" id="KW-1133">Transmembrane helix</keyword>
<protein>
    <submittedName>
        <fullName evidence="12">Cytochrome c1</fullName>
    </submittedName>
</protein>
<keyword evidence="4 8" id="KW-0479">Metal-binding</keyword>
<comment type="cofactor">
    <cofactor evidence="8">
        <name>heme c</name>
        <dbReference type="ChEBI" id="CHEBI:61717"/>
    </cofactor>
    <text evidence="8">Binds 1 heme c group covalently per subunit.</text>
</comment>
<evidence type="ECO:0000256" key="6">
    <source>
        <dbReference type="ARBA" id="ARBA00023004"/>
    </source>
</evidence>
<dbReference type="InterPro" id="IPR036909">
    <property type="entry name" value="Cyt_c-like_dom_sf"/>
</dbReference>
<evidence type="ECO:0000256" key="5">
    <source>
        <dbReference type="ARBA" id="ARBA00022989"/>
    </source>
</evidence>
<evidence type="ECO:0000313" key="12">
    <source>
        <dbReference type="EMBL" id="SUO92038.1"/>
    </source>
</evidence>
<feature type="transmembrane region" description="Helical" evidence="9">
    <location>
        <begin position="225"/>
        <end position="243"/>
    </location>
</feature>
<keyword evidence="7 9" id="KW-0472">Membrane</keyword>
<name>A0A380ML68_9GAMM</name>
<evidence type="ECO:0000256" key="1">
    <source>
        <dbReference type="ARBA" id="ARBA00004370"/>
    </source>
</evidence>
<evidence type="ECO:0000256" key="2">
    <source>
        <dbReference type="ARBA" id="ARBA00022617"/>
    </source>
</evidence>
<dbReference type="InterPro" id="IPR002326">
    <property type="entry name" value="Cyt_c1"/>
</dbReference>
<dbReference type="GO" id="GO:0009055">
    <property type="term" value="F:electron transfer activity"/>
    <property type="evidence" value="ECO:0007669"/>
    <property type="project" value="InterPro"/>
</dbReference>
<accession>A0A380ML68</accession>
<dbReference type="GO" id="GO:0046872">
    <property type="term" value="F:metal ion binding"/>
    <property type="evidence" value="ECO:0007669"/>
    <property type="project" value="UniProtKB-KW"/>
</dbReference>
<feature type="signal peptide" evidence="10">
    <location>
        <begin position="1"/>
        <end position="21"/>
    </location>
</feature>
<dbReference type="AlphaFoldDB" id="A0A380ML68"/>
<dbReference type="GO" id="GO:0020037">
    <property type="term" value="F:heme binding"/>
    <property type="evidence" value="ECO:0007669"/>
    <property type="project" value="InterPro"/>
</dbReference>
<dbReference type="Pfam" id="PF02167">
    <property type="entry name" value="Cytochrom_C1"/>
    <property type="match status" value="1"/>
</dbReference>
<feature type="binding site" description="covalent" evidence="8">
    <location>
        <position position="53"/>
    </location>
    <ligand>
        <name>heme c</name>
        <dbReference type="ChEBI" id="CHEBI:61717"/>
    </ligand>
</feature>
<evidence type="ECO:0000259" key="11">
    <source>
        <dbReference type="PROSITE" id="PS51007"/>
    </source>
</evidence>
<proteinExistence type="predicted"/>
<evidence type="ECO:0000256" key="10">
    <source>
        <dbReference type="SAM" id="SignalP"/>
    </source>
</evidence>
<dbReference type="Gene3D" id="1.10.760.10">
    <property type="entry name" value="Cytochrome c-like domain"/>
    <property type="match status" value="1"/>
</dbReference>
<dbReference type="GO" id="GO:0016020">
    <property type="term" value="C:membrane"/>
    <property type="evidence" value="ECO:0007669"/>
    <property type="project" value="UniProtKB-SubCell"/>
</dbReference>
<dbReference type="PANTHER" id="PTHR10266:SF3">
    <property type="entry name" value="CYTOCHROME C1, HEME PROTEIN, MITOCHONDRIAL"/>
    <property type="match status" value="1"/>
</dbReference>
<keyword evidence="13" id="KW-1185">Reference proteome</keyword>
<dbReference type="PROSITE" id="PS51007">
    <property type="entry name" value="CYTC"/>
    <property type="match status" value="1"/>
</dbReference>
<evidence type="ECO:0000256" key="7">
    <source>
        <dbReference type="ARBA" id="ARBA00023136"/>
    </source>
</evidence>
<sequence>MNIKKILLTLLGVTIIGQAMAAGGGGYPHESFTANINDQQSLQRGARYFVNFCAGCHGLEFQRYNRMFKDLGIDPKVGEENLIFTGVGVVEQMHSAMQKEEGAKWLGTAPPDLSLTARAKTGQYVYNYLLGFYVDDSRPLGFNNSVFPGASMPNPLWQFQGLQTPVYEEHESCIDGQCSTTKEIAGFDLIQTGSMSPGEYKQLSYDIANFLTYVADPSALNRAAMGPWVLLFMVLLTIVFYFLKREYWRDIK</sequence>
<keyword evidence="2 8" id="KW-0349">Heme</keyword>
<feature type="binding site" description="covalent" evidence="8">
    <location>
        <position position="57"/>
    </location>
    <ligand>
        <name>heme c</name>
        <dbReference type="ChEBI" id="CHEBI:61717"/>
    </ligand>
</feature>
<keyword evidence="6 8" id="KW-0408">Iron</keyword>
<evidence type="ECO:0000256" key="3">
    <source>
        <dbReference type="ARBA" id="ARBA00022692"/>
    </source>
</evidence>
<keyword evidence="10" id="KW-0732">Signal</keyword>